<dbReference type="SMART" id="SM00710">
    <property type="entry name" value="PbH1"/>
    <property type="match status" value="5"/>
</dbReference>
<name>A0A842HDB3_9BACT</name>
<evidence type="ECO:0000313" key="3">
    <source>
        <dbReference type="Proteomes" id="UP000546464"/>
    </source>
</evidence>
<dbReference type="Pfam" id="PF13229">
    <property type="entry name" value="Beta_helix"/>
    <property type="match status" value="1"/>
</dbReference>
<proteinExistence type="predicted"/>
<reference evidence="2 3" key="1">
    <citation type="submission" date="2020-07" db="EMBL/GenBank/DDBJ databases">
        <authorList>
            <person name="Feng X."/>
        </authorList>
    </citation>
    <scope>NUCLEOTIDE SEQUENCE [LARGE SCALE GENOMIC DNA]</scope>
    <source>
        <strain evidence="2 3">JCM31066</strain>
    </source>
</reference>
<gene>
    <name evidence="2" type="ORF">H5P28_09150</name>
</gene>
<dbReference type="RefSeq" id="WP_185675406.1">
    <property type="nucleotide sequence ID" value="NZ_JACHVB010000021.1"/>
</dbReference>
<dbReference type="AlphaFoldDB" id="A0A842HDB3"/>
<sequence>MMDNCLITNSENPLRAVVVPGRGAARCVTAGKIGTLAALAAAFVFAGLAQTLSAAEPLRLYVSALASADGRQDGSAQKPFASLEAARDAIREHVSDSGYPAGGVIVEIAEGMYCVERGLQLGAEDSGRPGAPVVYRGMGNVRFSGGVTLQAEDLSPVTDSAVLARLPAEARGRVMQADLRALGVEADFDPMPLSGHSMDYVENVTGYRRGPAAIELFFGGRALPVARWPNDGYAVIASVVEQGSVPRNWQEDMVGRVNAAQEEVYVAPADRDNPPRGFAIRIDTDRPLRWAGATEAMLFGYWFYNWSDQTVEVGGIAADGTIRSVQPSAYGVKAQQPFFVYNLLEELDAPGEWYLDRKAGMLYLLPPAGGAMAGDIELSVLSQPFVECLDASYITFEDIAFATARGDGITVRNGREVVISGCRFEQFAGRAVNINGGSGHAVLRSTITNTGEGGILLNAGSRKTLQPAGLRAEHNEITHFARLKRTYTPAIDIKGVGNRAIANRISEGPHVGIRFDGNDHVIEGNSISRVCLEADDMGAIYAGRDTSGRGTLIRYNYIFDIPYPDNVSKPIGRHGVYLDDQFSGTRIENNVFSDISGLVVVINGGRDNAVLNNTFVMTKDESEKARTMSRFAAVAISNIGMDARRHSTGRNGLPPIADPEFLSTPAYAKYPNFVNVATDQPSRPKYNTVEGNTAIGIPMFFFHNFRPQELSLEEVLQDNIVRNNTQIEPGP</sequence>
<evidence type="ECO:0000313" key="2">
    <source>
        <dbReference type="EMBL" id="MBC2594422.1"/>
    </source>
</evidence>
<accession>A0A842HDB3</accession>
<dbReference type="InterPro" id="IPR011050">
    <property type="entry name" value="Pectin_lyase_fold/virulence"/>
</dbReference>
<dbReference type="InterPro" id="IPR039448">
    <property type="entry name" value="Beta_helix"/>
</dbReference>
<dbReference type="InterPro" id="IPR006626">
    <property type="entry name" value="PbH1"/>
</dbReference>
<organism evidence="2 3">
    <name type="scientific">Ruficoccus amylovorans</name>
    <dbReference type="NCBI Taxonomy" id="1804625"/>
    <lineage>
        <taxon>Bacteria</taxon>
        <taxon>Pseudomonadati</taxon>
        <taxon>Verrucomicrobiota</taxon>
        <taxon>Opitutia</taxon>
        <taxon>Puniceicoccales</taxon>
        <taxon>Cerasicoccaceae</taxon>
        <taxon>Ruficoccus</taxon>
    </lineage>
</organism>
<comment type="caution">
    <text evidence="2">The sequence shown here is derived from an EMBL/GenBank/DDBJ whole genome shotgun (WGS) entry which is preliminary data.</text>
</comment>
<dbReference type="PANTHER" id="PTHR36453">
    <property type="entry name" value="SECRETED PROTEIN-RELATED"/>
    <property type="match status" value="1"/>
</dbReference>
<dbReference type="Gene3D" id="2.160.20.10">
    <property type="entry name" value="Single-stranded right-handed beta-helix, Pectin lyase-like"/>
    <property type="match status" value="2"/>
</dbReference>
<feature type="domain" description="Right handed beta helix" evidence="1">
    <location>
        <begin position="390"/>
        <end position="464"/>
    </location>
</feature>
<evidence type="ECO:0000259" key="1">
    <source>
        <dbReference type="Pfam" id="PF13229"/>
    </source>
</evidence>
<keyword evidence="3" id="KW-1185">Reference proteome</keyword>
<dbReference type="SUPFAM" id="SSF51126">
    <property type="entry name" value="Pectin lyase-like"/>
    <property type="match status" value="1"/>
</dbReference>
<dbReference type="EMBL" id="JACHVB010000021">
    <property type="protein sequence ID" value="MBC2594422.1"/>
    <property type="molecule type" value="Genomic_DNA"/>
</dbReference>
<dbReference type="Proteomes" id="UP000546464">
    <property type="component" value="Unassembled WGS sequence"/>
</dbReference>
<dbReference type="InterPro" id="IPR012334">
    <property type="entry name" value="Pectin_lyas_fold"/>
</dbReference>
<dbReference type="PANTHER" id="PTHR36453:SF1">
    <property type="entry name" value="RIGHT HANDED BETA HELIX DOMAIN-CONTAINING PROTEIN"/>
    <property type="match status" value="1"/>
</dbReference>
<protein>
    <submittedName>
        <fullName evidence="2">Right-handed parallel beta-helix repeat-containing protein</fullName>
    </submittedName>
</protein>